<evidence type="ECO:0000313" key="4">
    <source>
        <dbReference type="Proteomes" id="UP000002710"/>
    </source>
</evidence>
<sequence length="200" mass="23111">MIIIDGQESSFKVNNFANLEELLVKVMEQDYLENRVVTDVLINDESFSEIYPHQAEDIETREIASVEIRSVPVAEMAMSISRELYKVVQIMSEGSRKVAELFRQADDSEALETYQDLLEVIRDFLGMIGVLRNEFSLQEQKVFNEAVEEISSLLGEMTEVMENEDWILLADLLEYEFLPAVDKWKQVIHLIREDIKSVKG</sequence>
<dbReference type="Pfam" id="PF26159">
    <property type="entry name" value="DUF8043"/>
    <property type="match status" value="1"/>
</dbReference>
<dbReference type="RefSeq" id="WP_011366679.1">
    <property type="nucleotide sequence ID" value="NC_007519.1"/>
</dbReference>
<name>Q315N1_OLEA2</name>
<gene>
    <name evidence="3" type="ordered locus">Dde_0564</name>
</gene>
<dbReference type="Proteomes" id="UP000002710">
    <property type="component" value="Chromosome"/>
</dbReference>
<dbReference type="HOGENOM" id="CLU_1364343_0_0_7"/>
<feature type="domain" description="DUF8042" evidence="1">
    <location>
        <begin position="75"/>
        <end position="191"/>
    </location>
</feature>
<dbReference type="AlphaFoldDB" id="Q315N1"/>
<dbReference type="Pfam" id="PF26154">
    <property type="entry name" value="DUF8042"/>
    <property type="match status" value="1"/>
</dbReference>
<feature type="domain" description="DUF8043" evidence="2">
    <location>
        <begin position="1"/>
        <end position="71"/>
    </location>
</feature>
<dbReference type="STRING" id="207559.Dde_0564"/>
<dbReference type="KEGG" id="dde:Dde_0564"/>
<keyword evidence="4" id="KW-1185">Reference proteome</keyword>
<dbReference type="InterPro" id="IPR058356">
    <property type="entry name" value="DUF8043"/>
</dbReference>
<reference evidence="3 4" key="1">
    <citation type="journal article" date="2011" name="J. Bacteriol.">
        <title>Complete genome sequence and updated annotation of Desulfovibrio alaskensis G20.</title>
        <authorList>
            <person name="Hauser L.J."/>
            <person name="Land M.L."/>
            <person name="Brown S.D."/>
            <person name="Larimer F."/>
            <person name="Keller K.L."/>
            <person name="Rapp-Giles B.J."/>
            <person name="Price M.N."/>
            <person name="Lin M."/>
            <person name="Bruce D.C."/>
            <person name="Detter J.C."/>
            <person name="Tapia R."/>
            <person name="Han C.S."/>
            <person name="Goodwin L.A."/>
            <person name="Cheng J.F."/>
            <person name="Pitluck S."/>
            <person name="Copeland A."/>
            <person name="Lucas S."/>
            <person name="Nolan M."/>
            <person name="Lapidus A.L."/>
            <person name="Palumbo A.V."/>
            <person name="Wall J.D."/>
        </authorList>
    </citation>
    <scope>NUCLEOTIDE SEQUENCE [LARGE SCALE GENOMIC DNA]</scope>
    <source>
        <strain evidence="4">ATCC BAA 1058 / DSM 17464 / G20</strain>
    </source>
</reference>
<organism evidence="3 4">
    <name type="scientific">Oleidesulfovibrio alaskensis (strain ATCC BAA-1058 / DSM 17464 / G20)</name>
    <name type="common">Desulfovibrio alaskensis</name>
    <dbReference type="NCBI Taxonomy" id="207559"/>
    <lineage>
        <taxon>Bacteria</taxon>
        <taxon>Pseudomonadati</taxon>
        <taxon>Thermodesulfobacteriota</taxon>
        <taxon>Desulfovibrionia</taxon>
        <taxon>Desulfovibrionales</taxon>
        <taxon>Desulfovibrionaceae</taxon>
        <taxon>Oleidesulfovibrio</taxon>
    </lineage>
</organism>
<proteinExistence type="predicted"/>
<dbReference type="EMBL" id="CP000112">
    <property type="protein sequence ID" value="ABB37365.1"/>
    <property type="molecule type" value="Genomic_DNA"/>
</dbReference>
<dbReference type="eggNOG" id="ENOG5033BU4">
    <property type="taxonomic scope" value="Bacteria"/>
</dbReference>
<evidence type="ECO:0000313" key="3">
    <source>
        <dbReference type="EMBL" id="ABB37365.1"/>
    </source>
</evidence>
<evidence type="ECO:0000259" key="1">
    <source>
        <dbReference type="Pfam" id="PF26154"/>
    </source>
</evidence>
<dbReference type="InterPro" id="IPR058355">
    <property type="entry name" value="DUF8042"/>
</dbReference>
<protein>
    <submittedName>
        <fullName evidence="3">Uncharacterized protein</fullName>
    </submittedName>
</protein>
<accession>Q315N1</accession>
<evidence type="ECO:0000259" key="2">
    <source>
        <dbReference type="Pfam" id="PF26159"/>
    </source>
</evidence>